<dbReference type="EMBL" id="CP045737">
    <property type="protein sequence ID" value="QGG40879.1"/>
    <property type="molecule type" value="Genomic_DNA"/>
</dbReference>
<sequence length="211" mass="23252">MSGVVSSVNVGPAVDVPWGKYKWSAIDKRPVDHPVMLRASGVEGDEIGDLVNHGGAVQAVYAYAAEDLQAWSDELGRELVPGQFGENLTTTGIDLTNARAGERWRVGGALLEISGVRIPCSVFQGFLDERHWVKRFMQGRRPGAYFRVIEEGPVSAGDVVEVVEERDHEVTIDFLFRALTTERALMPRLAAEPRAAEFVARRLGEHRNDPS</sequence>
<evidence type="ECO:0000313" key="2">
    <source>
        <dbReference type="Proteomes" id="UP000392064"/>
    </source>
</evidence>
<dbReference type="InterPro" id="IPR011037">
    <property type="entry name" value="Pyrv_Knase-like_insert_dom_sf"/>
</dbReference>
<keyword evidence="2" id="KW-1185">Reference proteome</keyword>
<dbReference type="InterPro" id="IPR052353">
    <property type="entry name" value="Benzoxazolinone_Detox_Enz"/>
</dbReference>
<dbReference type="PANTHER" id="PTHR30212">
    <property type="entry name" value="PROTEIN YIIM"/>
    <property type="match status" value="1"/>
</dbReference>
<dbReference type="Proteomes" id="UP000392064">
    <property type="component" value="Chromosome"/>
</dbReference>
<evidence type="ECO:0000313" key="1">
    <source>
        <dbReference type="EMBL" id="QGG40879.1"/>
    </source>
</evidence>
<dbReference type="Pfam" id="PF03473">
    <property type="entry name" value="MOSC"/>
    <property type="match status" value="1"/>
</dbReference>
<dbReference type="GO" id="GO:0030170">
    <property type="term" value="F:pyridoxal phosphate binding"/>
    <property type="evidence" value="ECO:0007669"/>
    <property type="project" value="InterPro"/>
</dbReference>
<reference evidence="1 2" key="1">
    <citation type="submission" date="2019-11" db="EMBL/GenBank/DDBJ databases">
        <authorList>
            <person name="Li J."/>
        </authorList>
    </citation>
    <scope>NUCLEOTIDE SEQUENCE [LARGE SCALE GENOMIC DNA]</scope>
    <source>
        <strain evidence="1 2">MF47</strain>
    </source>
</reference>
<dbReference type="PANTHER" id="PTHR30212:SF2">
    <property type="entry name" value="PROTEIN YIIM"/>
    <property type="match status" value="1"/>
</dbReference>
<gene>
    <name evidence="1" type="ORF">GEV26_05620</name>
</gene>
<accession>A0A5Q2MGK7</accession>
<name>A0A5Q2MGK7_9ACTN</name>
<dbReference type="KEGG" id="aef:GEV26_05620"/>
<dbReference type="Gene3D" id="2.40.33.20">
    <property type="entry name" value="PK beta-barrel domain-like"/>
    <property type="match status" value="1"/>
</dbReference>
<dbReference type="InterPro" id="IPR005302">
    <property type="entry name" value="MoCF_Sase_C"/>
</dbReference>
<proteinExistence type="predicted"/>
<dbReference type="PROSITE" id="PS51340">
    <property type="entry name" value="MOSC"/>
    <property type="match status" value="1"/>
</dbReference>
<dbReference type="AlphaFoldDB" id="A0A5Q2MGK7"/>
<dbReference type="GO" id="GO:0030151">
    <property type="term" value="F:molybdenum ion binding"/>
    <property type="evidence" value="ECO:0007669"/>
    <property type="project" value="InterPro"/>
</dbReference>
<dbReference type="RefSeq" id="WP_153652150.1">
    <property type="nucleotide sequence ID" value="NZ_CP045737.1"/>
</dbReference>
<dbReference type="GO" id="GO:0003824">
    <property type="term" value="F:catalytic activity"/>
    <property type="evidence" value="ECO:0007669"/>
    <property type="project" value="InterPro"/>
</dbReference>
<dbReference type="SUPFAM" id="SSF50800">
    <property type="entry name" value="PK beta-barrel domain-like"/>
    <property type="match status" value="1"/>
</dbReference>
<organism evidence="1 2">
    <name type="scientific">Aeromicrobium yanjiei</name>
    <dbReference type="NCBI Taxonomy" id="2662028"/>
    <lineage>
        <taxon>Bacteria</taxon>
        <taxon>Bacillati</taxon>
        <taxon>Actinomycetota</taxon>
        <taxon>Actinomycetes</taxon>
        <taxon>Propionibacteriales</taxon>
        <taxon>Nocardioidaceae</taxon>
        <taxon>Aeromicrobium</taxon>
    </lineage>
</organism>
<protein>
    <submittedName>
        <fullName evidence="1">MOSC domain-containing protein</fullName>
    </submittedName>
</protein>